<dbReference type="EMBL" id="JYDO01000256">
    <property type="protein sequence ID" value="KRZ66210.1"/>
    <property type="molecule type" value="Genomic_DNA"/>
</dbReference>
<sequence length="333" mass="36537">MANIAAEEKRFGSSAAATSEIPGDGRLIERIVELCASGSARLDVRTFERAGSSGRTASLLESVGDLVAEHGDGTAGSSISVSLTESNAGEPNCSSRSSRSPSIRVAVVPGGGWLRFAERVDRQLRSVAARTARLLALLRRGRRQAAELTRRKRALVRADRLRARFTIGYCLLLRRRSTVAPVAMVAVAATLHGNLRLDEKWTGFRSGCRRRNHERVSETNASDLLVRQAEPDRHSERRRSAHVRLNHHVFAMNSNNNNTGRQDNTTATQFACARSYSNERCKIFAQHTTPPDEAQIQLLLPSLAYVTARRPGKSSLLSTKIGHANAFLCFARL</sequence>
<protein>
    <submittedName>
        <fullName evidence="1">Uncharacterized protein</fullName>
    </submittedName>
</protein>
<keyword evidence="2" id="KW-1185">Reference proteome</keyword>
<dbReference type="AlphaFoldDB" id="A0A0V1M4E3"/>
<evidence type="ECO:0000313" key="1">
    <source>
        <dbReference type="EMBL" id="KRZ66210.1"/>
    </source>
</evidence>
<evidence type="ECO:0000313" key="2">
    <source>
        <dbReference type="Proteomes" id="UP000054843"/>
    </source>
</evidence>
<dbReference type="Proteomes" id="UP000054843">
    <property type="component" value="Unassembled WGS sequence"/>
</dbReference>
<proteinExistence type="predicted"/>
<gene>
    <name evidence="1" type="ORF">T10_12093</name>
</gene>
<organism evidence="1 2">
    <name type="scientific">Trichinella papuae</name>
    <dbReference type="NCBI Taxonomy" id="268474"/>
    <lineage>
        <taxon>Eukaryota</taxon>
        <taxon>Metazoa</taxon>
        <taxon>Ecdysozoa</taxon>
        <taxon>Nematoda</taxon>
        <taxon>Enoplea</taxon>
        <taxon>Dorylaimia</taxon>
        <taxon>Trichinellida</taxon>
        <taxon>Trichinellidae</taxon>
        <taxon>Trichinella</taxon>
    </lineage>
</organism>
<accession>A0A0V1M4E3</accession>
<comment type="caution">
    <text evidence="1">The sequence shown here is derived from an EMBL/GenBank/DDBJ whole genome shotgun (WGS) entry which is preliminary data.</text>
</comment>
<reference evidence="1 2" key="1">
    <citation type="submission" date="2015-01" db="EMBL/GenBank/DDBJ databases">
        <title>Evolution of Trichinella species and genotypes.</title>
        <authorList>
            <person name="Korhonen P.K."/>
            <person name="Edoardo P."/>
            <person name="Giuseppe L.R."/>
            <person name="Gasser R.B."/>
        </authorList>
    </citation>
    <scope>NUCLEOTIDE SEQUENCE [LARGE SCALE GENOMIC DNA]</scope>
    <source>
        <strain evidence="1">ISS1980</strain>
    </source>
</reference>
<name>A0A0V1M4E3_9BILA</name>